<keyword evidence="6" id="KW-0812">Transmembrane</keyword>
<dbReference type="PANTHER" id="PTHR38779">
    <property type="entry name" value="TYPE II SECRETION SYSTEM PROTEIN I-RELATED"/>
    <property type="match status" value="1"/>
</dbReference>
<keyword evidence="7" id="KW-1133">Transmembrane helix</keyword>
<evidence type="ECO:0000256" key="5">
    <source>
        <dbReference type="ARBA" id="ARBA00022519"/>
    </source>
</evidence>
<dbReference type="GO" id="GO:0015628">
    <property type="term" value="P:protein secretion by the type II secretion system"/>
    <property type="evidence" value="ECO:0007669"/>
    <property type="project" value="InterPro"/>
</dbReference>
<dbReference type="GO" id="GO:0015627">
    <property type="term" value="C:type II protein secretion system complex"/>
    <property type="evidence" value="ECO:0007669"/>
    <property type="project" value="InterPro"/>
</dbReference>
<protein>
    <submittedName>
        <fullName evidence="10">General secretion pathway protein I</fullName>
    </submittedName>
</protein>
<comment type="subcellular location">
    <subcellularLocation>
        <location evidence="1">Cell inner membrane</location>
        <topology evidence="1">Single-pass membrane protein</topology>
    </subcellularLocation>
</comment>
<reference evidence="10 11" key="1">
    <citation type="submission" date="2015-03" db="EMBL/GenBank/DDBJ databases">
        <title>Genome assembly of Sandaracinus amylolyticus DSM 53668.</title>
        <authorList>
            <person name="Sharma G."/>
            <person name="Subramanian S."/>
        </authorList>
    </citation>
    <scope>NUCLEOTIDE SEQUENCE [LARGE SCALE GENOMIC DNA]</scope>
    <source>
        <strain evidence="10 11">DSM 53668</strain>
    </source>
</reference>
<evidence type="ECO:0000256" key="3">
    <source>
        <dbReference type="ARBA" id="ARBA00022475"/>
    </source>
</evidence>
<dbReference type="PROSITE" id="PS00409">
    <property type="entry name" value="PROKAR_NTER_METHYL"/>
    <property type="match status" value="1"/>
</dbReference>
<evidence type="ECO:0000256" key="7">
    <source>
        <dbReference type="ARBA" id="ARBA00022989"/>
    </source>
</evidence>
<evidence type="ECO:0000256" key="4">
    <source>
        <dbReference type="ARBA" id="ARBA00022481"/>
    </source>
</evidence>
<dbReference type="Pfam" id="PF07963">
    <property type="entry name" value="N_methyl"/>
    <property type="match status" value="1"/>
</dbReference>
<dbReference type="GO" id="GO:0005886">
    <property type="term" value="C:plasma membrane"/>
    <property type="evidence" value="ECO:0007669"/>
    <property type="project" value="UniProtKB-SubCell"/>
</dbReference>
<gene>
    <name evidence="10" type="ORF">DB32_001068</name>
</gene>
<feature type="region of interest" description="Disordered" evidence="9">
    <location>
        <begin position="201"/>
        <end position="233"/>
    </location>
</feature>
<dbReference type="SUPFAM" id="SSF54523">
    <property type="entry name" value="Pili subunits"/>
    <property type="match status" value="1"/>
</dbReference>
<evidence type="ECO:0000256" key="9">
    <source>
        <dbReference type="SAM" id="MobiDB-lite"/>
    </source>
</evidence>
<dbReference type="InterPro" id="IPR012902">
    <property type="entry name" value="N_methyl_site"/>
</dbReference>
<dbReference type="EMBL" id="CP011125">
    <property type="protein sequence ID" value="AKF03919.1"/>
    <property type="molecule type" value="Genomic_DNA"/>
</dbReference>
<dbReference type="NCBIfam" id="TIGR02532">
    <property type="entry name" value="IV_pilin_GFxxxE"/>
    <property type="match status" value="1"/>
</dbReference>
<keyword evidence="5" id="KW-0997">Cell inner membrane</keyword>
<evidence type="ECO:0000313" key="11">
    <source>
        <dbReference type="Proteomes" id="UP000034883"/>
    </source>
</evidence>
<keyword evidence="11" id="KW-1185">Reference proteome</keyword>
<keyword evidence="4" id="KW-0488">Methylation</keyword>
<name>A0A0F6SDR8_9BACT</name>
<dbReference type="InterPro" id="IPR010052">
    <property type="entry name" value="T2SS_protein-GspI"/>
</dbReference>
<sequence length="233" mass="24381">MRRAGFTLLEVMVAVAILAIALTAIFASEAGAIRVAARARFTTTATLLARCKMAEIEEQMAREGLPAVSATSVDACCEDGEVEGFECEWEISRIVLPDQASTGEEELAEGLGAAAEGAEGEEGGGPQMPDVTSIMSGAMMGGGGDMVAEMALQYAFPVLKPQIEEQVRRARVTVRWHEGDEERSFDVVQYLVAEQPPAAVTQQAADQLINGPGSSTTPPPGTQTPPGRSGGGL</sequence>
<dbReference type="InterPro" id="IPR045584">
    <property type="entry name" value="Pilin-like"/>
</dbReference>
<evidence type="ECO:0000313" key="10">
    <source>
        <dbReference type="EMBL" id="AKF03919.1"/>
    </source>
</evidence>
<evidence type="ECO:0000256" key="1">
    <source>
        <dbReference type="ARBA" id="ARBA00004377"/>
    </source>
</evidence>
<evidence type="ECO:0000256" key="2">
    <source>
        <dbReference type="ARBA" id="ARBA00008358"/>
    </source>
</evidence>
<dbReference type="Proteomes" id="UP000034883">
    <property type="component" value="Chromosome"/>
</dbReference>
<dbReference type="RefSeq" id="WP_053231326.1">
    <property type="nucleotide sequence ID" value="NZ_CP011125.1"/>
</dbReference>
<dbReference type="Gene3D" id="3.30.700.10">
    <property type="entry name" value="Glycoprotein, Type 4 Pilin"/>
    <property type="match status" value="1"/>
</dbReference>
<dbReference type="AlphaFoldDB" id="A0A0F6SDR8"/>
<organism evidence="10 11">
    <name type="scientific">Sandaracinus amylolyticus</name>
    <dbReference type="NCBI Taxonomy" id="927083"/>
    <lineage>
        <taxon>Bacteria</taxon>
        <taxon>Pseudomonadati</taxon>
        <taxon>Myxococcota</taxon>
        <taxon>Polyangia</taxon>
        <taxon>Polyangiales</taxon>
        <taxon>Sandaracinaceae</taxon>
        <taxon>Sandaracinus</taxon>
    </lineage>
</organism>
<evidence type="ECO:0000256" key="6">
    <source>
        <dbReference type="ARBA" id="ARBA00022692"/>
    </source>
</evidence>
<evidence type="ECO:0000256" key="8">
    <source>
        <dbReference type="ARBA" id="ARBA00023136"/>
    </source>
</evidence>
<dbReference type="KEGG" id="samy:DB32_001068"/>
<feature type="region of interest" description="Disordered" evidence="9">
    <location>
        <begin position="105"/>
        <end position="131"/>
    </location>
</feature>
<dbReference type="PANTHER" id="PTHR38779:SF2">
    <property type="entry name" value="TYPE II SECRETION SYSTEM PROTEIN I-RELATED"/>
    <property type="match status" value="1"/>
</dbReference>
<dbReference type="STRING" id="927083.DB32_001068"/>
<accession>A0A0F6SDR8</accession>
<keyword evidence="3" id="KW-1003">Cell membrane</keyword>
<keyword evidence="8" id="KW-0472">Membrane</keyword>
<comment type="similarity">
    <text evidence="2">Belongs to the GSP I family.</text>
</comment>
<proteinExistence type="inferred from homology"/>